<accession>A0ABT1D7B8</accession>
<dbReference type="InterPro" id="IPR029052">
    <property type="entry name" value="Metallo-depent_PP-like"/>
</dbReference>
<comment type="caution">
    <text evidence="2">The sequence shown here is derived from an EMBL/GenBank/DDBJ whole genome shotgun (WGS) entry which is preliminary data.</text>
</comment>
<evidence type="ECO:0000259" key="1">
    <source>
        <dbReference type="Pfam" id="PF00149"/>
    </source>
</evidence>
<dbReference type="Proteomes" id="UP001523392">
    <property type="component" value="Unassembled WGS sequence"/>
</dbReference>
<reference evidence="2 3" key="1">
    <citation type="submission" date="2021-12" db="EMBL/GenBank/DDBJ databases">
        <title>Siccirubricoccus leaddurans sp. nov., a high concentration Zn2+ tolerance bacterium.</title>
        <authorList>
            <person name="Cao Y."/>
        </authorList>
    </citation>
    <scope>NUCLEOTIDE SEQUENCE [LARGE SCALE GENOMIC DNA]</scope>
    <source>
        <strain evidence="2 3">KC 17139</strain>
    </source>
</reference>
<gene>
    <name evidence="2" type="ORF">JYK14_13370</name>
</gene>
<keyword evidence="3" id="KW-1185">Reference proteome</keyword>
<evidence type="ECO:0000313" key="2">
    <source>
        <dbReference type="EMBL" id="MCO6417145.1"/>
    </source>
</evidence>
<name>A0ABT1D7B8_9PROT</name>
<dbReference type="EMBL" id="JAFIRR010000083">
    <property type="protein sequence ID" value="MCO6417145.1"/>
    <property type="molecule type" value="Genomic_DNA"/>
</dbReference>
<sequence length="239" mass="25486">MERGLARLDRPPEDVVLLGDMECHAPLDTLVAPILAAGARLHWIHGNHDADGGPGMWANLADPALNPITAAGALHGRVARIGGLRVAGLGGTFRARVWLPPAPPRLQARAELDDDITSLGPEWREDARATLRASLATLAIWPEDVAALAAQRADILVTHEAPSSHPAGLTVIEALARDMGARLIVHGHHHIGYRARAADGLEVQGVGAAWGIDRHGVTHWAGEAERWLGRKPAGWEFAD</sequence>
<dbReference type="Gene3D" id="3.60.21.10">
    <property type="match status" value="1"/>
</dbReference>
<dbReference type="SUPFAM" id="SSF56300">
    <property type="entry name" value="Metallo-dependent phosphatases"/>
    <property type="match status" value="1"/>
</dbReference>
<dbReference type="InterPro" id="IPR004843">
    <property type="entry name" value="Calcineurin-like_PHP"/>
</dbReference>
<organism evidence="2 3">
    <name type="scientific">Siccirubricoccus soli</name>
    <dbReference type="NCBI Taxonomy" id="2899147"/>
    <lineage>
        <taxon>Bacteria</taxon>
        <taxon>Pseudomonadati</taxon>
        <taxon>Pseudomonadota</taxon>
        <taxon>Alphaproteobacteria</taxon>
        <taxon>Acetobacterales</taxon>
        <taxon>Roseomonadaceae</taxon>
        <taxon>Siccirubricoccus</taxon>
    </lineage>
</organism>
<evidence type="ECO:0000313" key="3">
    <source>
        <dbReference type="Proteomes" id="UP001523392"/>
    </source>
</evidence>
<proteinExistence type="predicted"/>
<protein>
    <submittedName>
        <fullName evidence="2">Metallophosphoesterase</fullName>
    </submittedName>
</protein>
<dbReference type="Pfam" id="PF00149">
    <property type="entry name" value="Metallophos"/>
    <property type="match status" value="1"/>
</dbReference>
<feature type="domain" description="Calcineurin-like phosphoesterase" evidence="1">
    <location>
        <begin position="14"/>
        <end position="191"/>
    </location>
</feature>